<evidence type="ECO:0000259" key="18">
    <source>
        <dbReference type="PROSITE" id="PS51217"/>
    </source>
</evidence>
<comment type="similarity">
    <text evidence="1">Belongs to the helicase family. UvrD subfamily.</text>
</comment>
<dbReference type="GO" id="GO:0005829">
    <property type="term" value="C:cytosol"/>
    <property type="evidence" value="ECO:0007669"/>
    <property type="project" value="TreeGrafter"/>
</dbReference>
<feature type="region of interest" description="Disordered" evidence="16">
    <location>
        <begin position="518"/>
        <end position="539"/>
    </location>
</feature>
<evidence type="ECO:0000259" key="17">
    <source>
        <dbReference type="PROSITE" id="PS51198"/>
    </source>
</evidence>
<keyword evidence="10" id="KW-0234">DNA repair</keyword>
<evidence type="ECO:0000256" key="6">
    <source>
        <dbReference type="ARBA" id="ARBA00022806"/>
    </source>
</evidence>
<evidence type="ECO:0000256" key="12">
    <source>
        <dbReference type="ARBA" id="ARBA00034617"/>
    </source>
</evidence>
<dbReference type="EMBL" id="JACCCC010000001">
    <property type="protein sequence ID" value="NYE45741.1"/>
    <property type="molecule type" value="Genomic_DNA"/>
</dbReference>
<accession>A0A852TQD2</accession>
<keyword evidence="2" id="KW-0540">Nuclease</keyword>
<gene>
    <name evidence="19" type="ORF">HDA32_000861</name>
</gene>
<evidence type="ECO:0000256" key="8">
    <source>
        <dbReference type="ARBA" id="ARBA00022840"/>
    </source>
</evidence>
<evidence type="ECO:0000256" key="10">
    <source>
        <dbReference type="ARBA" id="ARBA00023204"/>
    </source>
</evidence>
<dbReference type="GO" id="GO:0003677">
    <property type="term" value="F:DNA binding"/>
    <property type="evidence" value="ECO:0007669"/>
    <property type="project" value="UniProtKB-KW"/>
</dbReference>
<evidence type="ECO:0000256" key="16">
    <source>
        <dbReference type="SAM" id="MobiDB-lite"/>
    </source>
</evidence>
<feature type="compositionally biased region" description="Basic and acidic residues" evidence="16">
    <location>
        <begin position="518"/>
        <end position="536"/>
    </location>
</feature>
<dbReference type="InterPro" id="IPR011604">
    <property type="entry name" value="PDDEXK-like_dom_sf"/>
</dbReference>
<dbReference type="GO" id="GO:0005524">
    <property type="term" value="F:ATP binding"/>
    <property type="evidence" value="ECO:0007669"/>
    <property type="project" value="UniProtKB-UniRule"/>
</dbReference>
<evidence type="ECO:0000256" key="9">
    <source>
        <dbReference type="ARBA" id="ARBA00023125"/>
    </source>
</evidence>
<dbReference type="GO" id="GO:0033202">
    <property type="term" value="C:DNA helicase complex"/>
    <property type="evidence" value="ECO:0007669"/>
    <property type="project" value="TreeGrafter"/>
</dbReference>
<dbReference type="InterPro" id="IPR038726">
    <property type="entry name" value="PDDEXK_AddAB-type"/>
</dbReference>
<comment type="caution">
    <text evidence="19">The sequence shown here is derived from an EMBL/GenBank/DDBJ whole genome shotgun (WGS) entry which is preliminary data.</text>
</comment>
<evidence type="ECO:0000256" key="7">
    <source>
        <dbReference type="ARBA" id="ARBA00022839"/>
    </source>
</evidence>
<evidence type="ECO:0000256" key="4">
    <source>
        <dbReference type="ARBA" id="ARBA00022763"/>
    </source>
</evidence>
<dbReference type="InterPro" id="IPR027417">
    <property type="entry name" value="P-loop_NTPase"/>
</dbReference>
<keyword evidence="6 15" id="KW-0347">Helicase</keyword>
<dbReference type="Proteomes" id="UP000589036">
    <property type="component" value="Unassembled WGS sequence"/>
</dbReference>
<organism evidence="19 20">
    <name type="scientific">Spinactinospora alkalitolerans</name>
    <dbReference type="NCBI Taxonomy" id="687207"/>
    <lineage>
        <taxon>Bacteria</taxon>
        <taxon>Bacillati</taxon>
        <taxon>Actinomycetota</taxon>
        <taxon>Actinomycetes</taxon>
        <taxon>Streptosporangiales</taxon>
        <taxon>Nocardiopsidaceae</taxon>
        <taxon>Spinactinospora</taxon>
    </lineage>
</organism>
<keyword evidence="20" id="KW-1185">Reference proteome</keyword>
<dbReference type="GO" id="GO:0004527">
    <property type="term" value="F:exonuclease activity"/>
    <property type="evidence" value="ECO:0007669"/>
    <property type="project" value="UniProtKB-KW"/>
</dbReference>
<dbReference type="RefSeq" id="WP_179641909.1">
    <property type="nucleotide sequence ID" value="NZ_BAAAYY010000002.1"/>
</dbReference>
<keyword evidence="9" id="KW-0238">DNA-binding</keyword>
<evidence type="ECO:0000313" key="19">
    <source>
        <dbReference type="EMBL" id="NYE45741.1"/>
    </source>
</evidence>
<keyword evidence="5 15" id="KW-0378">Hydrolase</keyword>
<dbReference type="PROSITE" id="PS51217">
    <property type="entry name" value="UVRD_HELICASE_CTER"/>
    <property type="match status" value="1"/>
</dbReference>
<keyword evidence="7" id="KW-0269">Exonuclease</keyword>
<comment type="catalytic activity">
    <reaction evidence="12">
        <text>Couples ATP hydrolysis with the unwinding of duplex DNA by translocating in the 3'-5' direction.</text>
        <dbReference type="EC" id="5.6.2.4"/>
    </reaction>
</comment>
<evidence type="ECO:0000256" key="11">
    <source>
        <dbReference type="ARBA" id="ARBA00023235"/>
    </source>
</evidence>
<proteinExistence type="inferred from homology"/>
<dbReference type="PANTHER" id="PTHR11070:SF55">
    <property type="entry name" value="DNA 3'-5' HELICASE"/>
    <property type="match status" value="1"/>
</dbReference>
<evidence type="ECO:0000313" key="20">
    <source>
        <dbReference type="Proteomes" id="UP000589036"/>
    </source>
</evidence>
<evidence type="ECO:0000256" key="1">
    <source>
        <dbReference type="ARBA" id="ARBA00009922"/>
    </source>
</evidence>
<dbReference type="Pfam" id="PF13361">
    <property type="entry name" value="UvrD_C"/>
    <property type="match status" value="2"/>
</dbReference>
<dbReference type="GO" id="GO:0043138">
    <property type="term" value="F:3'-5' DNA helicase activity"/>
    <property type="evidence" value="ECO:0007669"/>
    <property type="project" value="UniProtKB-EC"/>
</dbReference>
<dbReference type="InterPro" id="IPR000212">
    <property type="entry name" value="DNA_helicase_UvrD/REP"/>
</dbReference>
<dbReference type="PANTHER" id="PTHR11070">
    <property type="entry name" value="UVRD / RECB / PCRA DNA HELICASE FAMILY MEMBER"/>
    <property type="match status" value="1"/>
</dbReference>
<comment type="catalytic activity">
    <reaction evidence="14">
        <text>ATP + H2O = ADP + phosphate + H(+)</text>
        <dbReference type="Rhea" id="RHEA:13065"/>
        <dbReference type="ChEBI" id="CHEBI:15377"/>
        <dbReference type="ChEBI" id="CHEBI:15378"/>
        <dbReference type="ChEBI" id="CHEBI:30616"/>
        <dbReference type="ChEBI" id="CHEBI:43474"/>
        <dbReference type="ChEBI" id="CHEBI:456216"/>
        <dbReference type="EC" id="5.6.2.4"/>
    </reaction>
</comment>
<evidence type="ECO:0000256" key="5">
    <source>
        <dbReference type="ARBA" id="ARBA00022801"/>
    </source>
</evidence>
<dbReference type="InterPro" id="IPR014017">
    <property type="entry name" value="DNA_helicase_UvrD-like_C"/>
</dbReference>
<feature type="domain" description="UvrD-like helicase ATP-binding" evidence="17">
    <location>
        <begin position="22"/>
        <end position="345"/>
    </location>
</feature>
<keyword evidence="11" id="KW-0413">Isomerase</keyword>
<dbReference type="Gene3D" id="3.90.320.10">
    <property type="match status" value="1"/>
</dbReference>
<dbReference type="InterPro" id="IPR014016">
    <property type="entry name" value="UvrD-like_ATP-bd"/>
</dbReference>
<dbReference type="SUPFAM" id="SSF52980">
    <property type="entry name" value="Restriction endonuclease-like"/>
    <property type="match status" value="1"/>
</dbReference>
<dbReference type="SUPFAM" id="SSF52540">
    <property type="entry name" value="P-loop containing nucleoside triphosphate hydrolases"/>
    <property type="match status" value="1"/>
</dbReference>
<dbReference type="Pfam" id="PF00580">
    <property type="entry name" value="UvrD-helicase"/>
    <property type="match status" value="1"/>
</dbReference>
<evidence type="ECO:0000256" key="15">
    <source>
        <dbReference type="PROSITE-ProRule" id="PRU00560"/>
    </source>
</evidence>
<reference evidence="19 20" key="1">
    <citation type="submission" date="2020-07" db="EMBL/GenBank/DDBJ databases">
        <title>Sequencing the genomes of 1000 actinobacteria strains.</title>
        <authorList>
            <person name="Klenk H.-P."/>
        </authorList>
    </citation>
    <scope>NUCLEOTIDE SEQUENCE [LARGE SCALE GENOMIC DNA]</scope>
    <source>
        <strain evidence="19 20">CXB654</strain>
    </source>
</reference>
<sequence length="1107" mass="120587">MTETLPSRTFGPAQLARLLGQPEPTAEQAAVISAPLAPGVVVAGAGSGKSETMAGRVVWLVANGHVRPENLLGLTFTRKAASELAERVRKRLDQLRGSGAVPDEVLDGEPTVSTYHSYASRLVGDHALREAVEPSARLITQAVAWQLANQIVSGYDGPMSAVNSVPETVVRDVLALSGELAEHLRTPDDVRRIGAWLRERADALPESKAPTRELLAAQEHREQLLPLLEGFAEAKAAREVMDFGDQVALAARIARRHPEVGLIEKSRYHVVLLDEYQDTSHAQLVLLRALFGDAHPVTAVGDPCQSIYGWRGASSGNLTGFPTDFPERPGRPASVRQLATSFRNGERVLAVAKRIAEPLRAQADSVPVLHPGPARRGRGFVTGALLATETEEAEWIAGQIEIALRESRGTHRAPDGLPWPEQENRGPLSPGDVAILCRKRSQFPLLRERLELRGIPVEVVGLGGLVNVPEVRDIVATLRVLNDPAAGNELARLLTGPRWRLGASDLVALNRRATELAEESRRDLNRSAPAEPDRPADPLTRTVFDLTAESGSLLDALDDLGPAERYSPTGHERLTALAEELRALRRLVAQPLPDLITDIERTLGLDIEVGARTGRDPVAARADLDAFIDVAARFVGTSEAPTLSAFLAFLRSAEDTERGLAPGERVGSTDTVKLMTVHAAKGLQWPMVVVPGLSQTLFPTRPGAGKSWTGRPAELPFPLRGDSVGLPRLTDVDDASIKRFREEEKGRDTMEERRLAYVAVTRAAFALLCTGHRWGAGTKTAREPSPFLEEVREACAAGAGRIAQWAPAPGETETNPQLVDVEPVAWPHLPEDYVGAAADRHREVVAGARLVEEARAGAGAPWLEQLERAAVPESWNRRLKGWQRDTDLLLAHRDTERTDDGAVTVELPAHLTVSSLVSLARDPAALARQIRRPLPRPPAPHTRRGTAFHLWLEQRFGQESLLDPDELPGAADEAVGRDDDLSELQRLFEAGEWGGRIPLDVEVPFETVIGDRLVRGRMDAVFHDEEHGHYDVVDWKTGRPPGTDRERRAVAVQLAAYRIAWAQLAGVPLEHVRAAFHYVRTDLTIRPADLLDADGLAALIDRIPEAE</sequence>
<dbReference type="Pfam" id="PF12705">
    <property type="entry name" value="PDDEXK_1"/>
    <property type="match status" value="1"/>
</dbReference>
<dbReference type="InterPro" id="IPR013986">
    <property type="entry name" value="DExx_box_DNA_helicase_dom_sf"/>
</dbReference>
<dbReference type="CDD" id="cd17932">
    <property type="entry name" value="DEXQc_UvrD"/>
    <property type="match status" value="1"/>
</dbReference>
<evidence type="ECO:0000256" key="13">
    <source>
        <dbReference type="ARBA" id="ARBA00034808"/>
    </source>
</evidence>
<dbReference type="EC" id="5.6.2.4" evidence="13"/>
<dbReference type="AlphaFoldDB" id="A0A852TQD2"/>
<evidence type="ECO:0000256" key="2">
    <source>
        <dbReference type="ARBA" id="ARBA00022722"/>
    </source>
</evidence>
<keyword evidence="8 15" id="KW-0067">ATP-binding</keyword>
<keyword evidence="3 15" id="KW-0547">Nucleotide-binding</keyword>
<dbReference type="InterPro" id="IPR011335">
    <property type="entry name" value="Restrct_endonuc-II-like"/>
</dbReference>
<evidence type="ECO:0000256" key="3">
    <source>
        <dbReference type="ARBA" id="ARBA00022741"/>
    </source>
</evidence>
<dbReference type="Gene3D" id="1.10.10.160">
    <property type="match status" value="1"/>
</dbReference>
<dbReference type="Gene3D" id="1.10.486.10">
    <property type="entry name" value="PCRA, domain 4"/>
    <property type="match status" value="1"/>
</dbReference>
<dbReference type="PROSITE" id="PS51198">
    <property type="entry name" value="UVRD_HELICASE_ATP_BIND"/>
    <property type="match status" value="1"/>
</dbReference>
<name>A0A852TQD2_9ACTN</name>
<keyword evidence="4" id="KW-0227">DNA damage</keyword>
<dbReference type="Gene3D" id="3.40.50.300">
    <property type="entry name" value="P-loop containing nucleotide triphosphate hydrolases"/>
    <property type="match status" value="3"/>
</dbReference>
<dbReference type="GO" id="GO:0000725">
    <property type="term" value="P:recombinational repair"/>
    <property type="evidence" value="ECO:0007669"/>
    <property type="project" value="TreeGrafter"/>
</dbReference>
<feature type="domain" description="UvrD-like helicase C-terminal" evidence="18">
    <location>
        <begin position="346"/>
        <end position="682"/>
    </location>
</feature>
<feature type="binding site" evidence="15">
    <location>
        <begin position="43"/>
        <end position="50"/>
    </location>
    <ligand>
        <name>ATP</name>
        <dbReference type="ChEBI" id="CHEBI:30616"/>
    </ligand>
</feature>
<evidence type="ECO:0000256" key="14">
    <source>
        <dbReference type="ARBA" id="ARBA00048988"/>
    </source>
</evidence>
<protein>
    <recommendedName>
        <fullName evidence="13">DNA 3'-5' helicase</fullName>
        <ecNumber evidence="13">5.6.2.4</ecNumber>
    </recommendedName>
</protein>